<organism evidence="2 3">
    <name type="scientific">Etheostoma spectabile</name>
    <name type="common">orangethroat darter</name>
    <dbReference type="NCBI Taxonomy" id="54343"/>
    <lineage>
        <taxon>Eukaryota</taxon>
        <taxon>Metazoa</taxon>
        <taxon>Chordata</taxon>
        <taxon>Craniata</taxon>
        <taxon>Vertebrata</taxon>
        <taxon>Euteleostomi</taxon>
        <taxon>Actinopterygii</taxon>
        <taxon>Neopterygii</taxon>
        <taxon>Teleostei</taxon>
        <taxon>Neoteleostei</taxon>
        <taxon>Acanthomorphata</taxon>
        <taxon>Eupercaria</taxon>
        <taxon>Perciformes</taxon>
        <taxon>Percoidei</taxon>
        <taxon>Percidae</taxon>
        <taxon>Etheostomatinae</taxon>
        <taxon>Etheostoma</taxon>
    </lineage>
</organism>
<evidence type="ECO:0000256" key="1">
    <source>
        <dbReference type="SAM" id="MobiDB-lite"/>
    </source>
</evidence>
<feature type="region of interest" description="Disordered" evidence="1">
    <location>
        <begin position="127"/>
        <end position="152"/>
    </location>
</feature>
<sequence>MLWGRFCQRIEEPQPPKRNQGSEELVRLGNASSAEGAPGVAPGWVSVADARRRSRSQYVMTKLMCTRYSLICVFIFHTENKKASSSSGGRRRAWVGLAHMMNNLACNLTHNVNSLSETAVESEESVEFKGNLRLAETDEGDDKGADEWDTQQ</sequence>
<dbReference type="AlphaFoldDB" id="A0A5J5CNG0"/>
<comment type="caution">
    <text evidence="2">The sequence shown here is derived from an EMBL/GenBank/DDBJ whole genome shotgun (WGS) entry which is preliminary data.</text>
</comment>
<protein>
    <submittedName>
        <fullName evidence="2">Uncharacterized protein</fullName>
    </submittedName>
</protein>
<dbReference type="Proteomes" id="UP000327493">
    <property type="component" value="Chromosome 18"/>
</dbReference>
<keyword evidence="3" id="KW-1185">Reference proteome</keyword>
<evidence type="ECO:0000313" key="2">
    <source>
        <dbReference type="EMBL" id="KAA8583217.1"/>
    </source>
</evidence>
<reference evidence="2 3" key="1">
    <citation type="submission" date="2019-08" db="EMBL/GenBank/DDBJ databases">
        <title>A chromosome-level genome assembly, high-density linkage maps, and genome scans reveal the genomic architecture of hybrid incompatibilities underlying speciation via character displacement in darters (Percidae: Etheostominae).</title>
        <authorList>
            <person name="Moran R.L."/>
            <person name="Catchen J.M."/>
            <person name="Fuller R.C."/>
        </authorList>
    </citation>
    <scope>NUCLEOTIDE SEQUENCE [LARGE SCALE GENOMIC DNA]</scope>
    <source>
        <strain evidence="2">EspeVRDwgs_2016</strain>
        <tissue evidence="2">Muscle</tissue>
    </source>
</reference>
<name>A0A5J5CNG0_9PERO</name>
<evidence type="ECO:0000313" key="3">
    <source>
        <dbReference type="Proteomes" id="UP000327493"/>
    </source>
</evidence>
<accession>A0A5J5CNG0</accession>
<proteinExistence type="predicted"/>
<gene>
    <name evidence="2" type="ORF">FQN60_015763</name>
</gene>
<feature type="non-terminal residue" evidence="2">
    <location>
        <position position="152"/>
    </location>
</feature>
<dbReference type="EMBL" id="VOFY01000018">
    <property type="protein sequence ID" value="KAA8583217.1"/>
    <property type="molecule type" value="Genomic_DNA"/>
</dbReference>